<sequence length="62" mass="7066">MMKVVLRMITTTTTLIIISNFGRKSQNDKEEDSAQWQLILKGIQSNTTISAGTNLYILYERS</sequence>
<protein>
    <submittedName>
        <fullName evidence="1">Uncharacterized protein</fullName>
    </submittedName>
</protein>
<evidence type="ECO:0000313" key="1">
    <source>
        <dbReference type="EMBL" id="KOF76889.1"/>
    </source>
</evidence>
<proteinExistence type="predicted"/>
<name>A0A0L8GJ47_OCTBM</name>
<accession>A0A0L8GJ47</accession>
<dbReference type="EMBL" id="KQ421658">
    <property type="protein sequence ID" value="KOF76889.1"/>
    <property type="molecule type" value="Genomic_DNA"/>
</dbReference>
<gene>
    <name evidence="1" type="ORF">OCBIM_22032805mg</name>
</gene>
<organism evidence="1">
    <name type="scientific">Octopus bimaculoides</name>
    <name type="common">California two-spotted octopus</name>
    <dbReference type="NCBI Taxonomy" id="37653"/>
    <lineage>
        <taxon>Eukaryota</taxon>
        <taxon>Metazoa</taxon>
        <taxon>Spiralia</taxon>
        <taxon>Lophotrochozoa</taxon>
        <taxon>Mollusca</taxon>
        <taxon>Cephalopoda</taxon>
        <taxon>Coleoidea</taxon>
        <taxon>Octopodiformes</taxon>
        <taxon>Octopoda</taxon>
        <taxon>Incirrata</taxon>
        <taxon>Octopodidae</taxon>
        <taxon>Octopus</taxon>
    </lineage>
</organism>
<dbReference type="AlphaFoldDB" id="A0A0L8GJ47"/>
<reference evidence="1" key="1">
    <citation type="submission" date="2015-07" db="EMBL/GenBank/DDBJ databases">
        <title>MeaNS - Measles Nucleotide Surveillance Program.</title>
        <authorList>
            <person name="Tran T."/>
            <person name="Druce J."/>
        </authorList>
    </citation>
    <scope>NUCLEOTIDE SEQUENCE</scope>
    <source>
        <strain evidence="1">UCB-OBI-ISO-001</strain>
        <tissue evidence="1">Gonad</tissue>
    </source>
</reference>